<keyword evidence="6" id="KW-0539">Nucleus</keyword>
<protein>
    <submittedName>
        <fullName evidence="8">Uncharacterized protein</fullName>
    </submittedName>
</protein>
<name>A0A0D2VX46_CAPO3</name>
<feature type="compositionally biased region" description="Low complexity" evidence="7">
    <location>
        <begin position="33"/>
        <end position="52"/>
    </location>
</feature>
<evidence type="ECO:0000256" key="5">
    <source>
        <dbReference type="ARBA" id="ARBA00022884"/>
    </source>
</evidence>
<dbReference type="PANTHER" id="PTHR16135">
    <property type="entry name" value="REPRESSOR OF YIELD OF DENV PROTEIN"/>
    <property type="match status" value="1"/>
</dbReference>
<feature type="region of interest" description="Disordered" evidence="7">
    <location>
        <begin position="1"/>
        <end position="88"/>
    </location>
</feature>
<dbReference type="InterPro" id="IPR026795">
    <property type="entry name" value="SHFL"/>
</dbReference>
<feature type="compositionally biased region" description="Basic and acidic residues" evidence="7">
    <location>
        <begin position="311"/>
        <end position="324"/>
    </location>
</feature>
<dbReference type="PANTHER" id="PTHR16135:SF2">
    <property type="entry name" value="SHIFTLESS ANTIVIRAL INHIBITOR OF RIBOSOMAL FRAMESHIFTING PROTEIN"/>
    <property type="match status" value="1"/>
</dbReference>
<comment type="subcellular location">
    <subcellularLocation>
        <location evidence="2">Cytoplasm</location>
        <location evidence="2">Cytoplasmic ribonucleoprotein granule</location>
    </subcellularLocation>
    <subcellularLocation>
        <location evidence="1">Nucleus</location>
    </subcellularLocation>
</comment>
<evidence type="ECO:0000256" key="2">
    <source>
        <dbReference type="ARBA" id="ARBA00004331"/>
    </source>
</evidence>
<dbReference type="EMBL" id="KE346370">
    <property type="protein sequence ID" value="KJE96172.1"/>
    <property type="molecule type" value="Genomic_DNA"/>
</dbReference>
<evidence type="ECO:0000256" key="3">
    <source>
        <dbReference type="ARBA" id="ARBA00005469"/>
    </source>
</evidence>
<evidence type="ECO:0000313" key="9">
    <source>
        <dbReference type="Proteomes" id="UP000008743"/>
    </source>
</evidence>
<dbReference type="Pfam" id="PF15135">
    <property type="entry name" value="UPF0515"/>
    <property type="match status" value="1"/>
</dbReference>
<evidence type="ECO:0000256" key="7">
    <source>
        <dbReference type="SAM" id="MobiDB-lite"/>
    </source>
</evidence>
<keyword evidence="4" id="KW-0963">Cytoplasm</keyword>
<feature type="region of interest" description="Disordered" evidence="7">
    <location>
        <begin position="175"/>
        <end position="202"/>
    </location>
</feature>
<reference evidence="9" key="1">
    <citation type="submission" date="2011-02" db="EMBL/GenBank/DDBJ databases">
        <title>The Genome Sequence of Capsaspora owczarzaki ATCC 30864.</title>
        <authorList>
            <person name="Russ C."/>
            <person name="Cuomo C."/>
            <person name="Burger G."/>
            <person name="Gray M.W."/>
            <person name="Holland P.W.H."/>
            <person name="King N."/>
            <person name="Lang F.B.F."/>
            <person name="Roger A.J."/>
            <person name="Ruiz-Trillo I."/>
            <person name="Young S.K."/>
            <person name="Zeng Q."/>
            <person name="Gargeya S."/>
            <person name="Alvarado L."/>
            <person name="Berlin A."/>
            <person name="Chapman S.B."/>
            <person name="Chen Z."/>
            <person name="Freedman E."/>
            <person name="Gellesch M."/>
            <person name="Goldberg J."/>
            <person name="Griggs A."/>
            <person name="Gujja S."/>
            <person name="Heilman E."/>
            <person name="Heiman D."/>
            <person name="Howarth C."/>
            <person name="Mehta T."/>
            <person name="Neiman D."/>
            <person name="Pearson M."/>
            <person name="Roberts A."/>
            <person name="Saif S."/>
            <person name="Shea T."/>
            <person name="Shenoy N."/>
            <person name="Sisk P."/>
            <person name="Stolte C."/>
            <person name="Sykes S."/>
            <person name="White J."/>
            <person name="Yandava C."/>
            <person name="Haas B."/>
            <person name="Nusbaum C."/>
            <person name="Birren B."/>
        </authorList>
    </citation>
    <scope>NUCLEOTIDE SEQUENCE</scope>
    <source>
        <strain evidence="9">ATCC 30864</strain>
    </source>
</reference>
<dbReference type="GO" id="GO:0075523">
    <property type="term" value="P:viral translational frameshifting"/>
    <property type="evidence" value="ECO:0007669"/>
    <property type="project" value="TreeGrafter"/>
</dbReference>
<feature type="compositionally biased region" description="Low complexity" evidence="7">
    <location>
        <begin position="1"/>
        <end position="27"/>
    </location>
</feature>
<dbReference type="InParanoid" id="A0A0D2VX46"/>
<gene>
    <name evidence="8" type="ORF">CAOG_006533</name>
</gene>
<evidence type="ECO:0000256" key="1">
    <source>
        <dbReference type="ARBA" id="ARBA00004123"/>
    </source>
</evidence>
<feature type="compositionally biased region" description="Low complexity" evidence="7">
    <location>
        <begin position="118"/>
        <end position="131"/>
    </location>
</feature>
<dbReference type="AlphaFoldDB" id="A0A0D2VX46"/>
<evidence type="ECO:0000256" key="6">
    <source>
        <dbReference type="ARBA" id="ARBA00023242"/>
    </source>
</evidence>
<dbReference type="PhylomeDB" id="A0A0D2VX46"/>
<feature type="region of interest" description="Disordered" evidence="7">
    <location>
        <begin position="307"/>
        <end position="326"/>
    </location>
</feature>
<evidence type="ECO:0000313" key="8">
    <source>
        <dbReference type="EMBL" id="KJE96172.1"/>
    </source>
</evidence>
<feature type="compositionally biased region" description="Low complexity" evidence="7">
    <location>
        <begin position="185"/>
        <end position="197"/>
    </location>
</feature>
<dbReference type="RefSeq" id="XP_004345282.2">
    <property type="nucleotide sequence ID" value="XM_004345232.2"/>
</dbReference>
<keyword evidence="9" id="KW-1185">Reference proteome</keyword>
<dbReference type="GO" id="GO:0043022">
    <property type="term" value="F:ribosome binding"/>
    <property type="evidence" value="ECO:0007669"/>
    <property type="project" value="TreeGrafter"/>
</dbReference>
<dbReference type="Proteomes" id="UP000008743">
    <property type="component" value="Unassembled WGS sequence"/>
</dbReference>
<dbReference type="GO" id="GO:0045087">
    <property type="term" value="P:innate immune response"/>
    <property type="evidence" value="ECO:0007669"/>
    <property type="project" value="TreeGrafter"/>
</dbReference>
<feature type="region of interest" description="Disordered" evidence="7">
    <location>
        <begin position="106"/>
        <end position="141"/>
    </location>
</feature>
<organism evidence="8 9">
    <name type="scientific">Capsaspora owczarzaki (strain ATCC 30864)</name>
    <dbReference type="NCBI Taxonomy" id="595528"/>
    <lineage>
        <taxon>Eukaryota</taxon>
        <taxon>Filasterea</taxon>
        <taxon>Capsaspora</taxon>
    </lineage>
</organism>
<proteinExistence type="inferred from homology"/>
<dbReference type="GO" id="GO:1990825">
    <property type="term" value="F:sequence-specific mRNA binding"/>
    <property type="evidence" value="ECO:0007669"/>
    <property type="project" value="TreeGrafter"/>
</dbReference>
<dbReference type="GO" id="GO:0036464">
    <property type="term" value="C:cytoplasmic ribonucleoprotein granule"/>
    <property type="evidence" value="ECO:0007669"/>
    <property type="project" value="UniProtKB-SubCell"/>
</dbReference>
<accession>A0A0D2VX46</accession>
<sequence length="392" mass="40848">MLSAPKPRNPRPAAAAPAAPAVAVAPAPRAPRAPRAAAAAAVPAAAPAVQPQPANPAPAHRLAGPIGVLQQSQSSRRPRAAPAAAQAAAPVAAAPAVVALVAAAAPPGGGPNRRKNNNRPADSAGAAQPRRGLPRRRRGGAPVAALAAANAPVAAAGDFDLGDAPQGALVDFGAMRNGLPPNGPSAPSSVSSVASSKASRKPLTERNVAIKDRSHYQLYMFGCEGCSMLWYKKCAPINPVSPCRGCNTRYDPIPIGSEPVGLGFFRCSKCKHQWTSCPAARNVSQPCFGGKCVMLHHEYPYKVLPRQSMRSHTDETQRKSDNKHSCAACGGEGQCPLRRRGDVFSKAHVSAPGSIGCSSSPGSERNWLSDENYNKYRHLMNAHDYEDFDGDD</sequence>
<keyword evidence="5" id="KW-0694">RNA-binding</keyword>
<dbReference type="OrthoDB" id="9423182at2759"/>
<dbReference type="GO" id="GO:0005634">
    <property type="term" value="C:nucleus"/>
    <property type="evidence" value="ECO:0007669"/>
    <property type="project" value="UniProtKB-SubCell"/>
</dbReference>
<evidence type="ECO:0000256" key="4">
    <source>
        <dbReference type="ARBA" id="ARBA00022490"/>
    </source>
</evidence>
<comment type="similarity">
    <text evidence="3">Belongs to the SHFL family.</text>
</comment>